<dbReference type="Pfam" id="PF25597">
    <property type="entry name" value="SH3_retrovirus"/>
    <property type="match status" value="1"/>
</dbReference>
<dbReference type="InterPro" id="IPR057670">
    <property type="entry name" value="SH3_retrovirus"/>
</dbReference>
<dbReference type="EMBL" id="CACRXK020012093">
    <property type="protein sequence ID" value="CAB4022679.1"/>
    <property type="molecule type" value="Genomic_DNA"/>
</dbReference>
<sequence length="148" mass="17042">MGYPEGVKGYKLYDPVSRKFLRSRDVIFLEKKFHDFDIQTSSNFDDRAEDDIPIMIEETPVDGNENQDEIANQRVAENAEGNQQANDQPVGGTFEETFMNEVRNVGERRMRRPPNRFDEECYLANDITADINEPINMDEAFSGEHSAE</sequence>
<dbReference type="Proteomes" id="UP001152795">
    <property type="component" value="Unassembled WGS sequence"/>
</dbReference>
<organism evidence="2 3">
    <name type="scientific">Paramuricea clavata</name>
    <name type="common">Red gorgonian</name>
    <name type="synonym">Violescent sea-whip</name>
    <dbReference type="NCBI Taxonomy" id="317549"/>
    <lineage>
        <taxon>Eukaryota</taxon>
        <taxon>Metazoa</taxon>
        <taxon>Cnidaria</taxon>
        <taxon>Anthozoa</taxon>
        <taxon>Octocorallia</taxon>
        <taxon>Malacalcyonacea</taxon>
        <taxon>Plexauridae</taxon>
        <taxon>Paramuricea</taxon>
    </lineage>
</organism>
<evidence type="ECO:0000259" key="1">
    <source>
        <dbReference type="Pfam" id="PF25597"/>
    </source>
</evidence>
<proteinExistence type="predicted"/>
<comment type="caution">
    <text evidence="2">The sequence shown here is derived from an EMBL/GenBank/DDBJ whole genome shotgun (WGS) entry which is preliminary data.</text>
</comment>
<protein>
    <recommendedName>
        <fullName evidence="1">Retroviral polymerase SH3-like domain-containing protein</fullName>
    </recommendedName>
</protein>
<accession>A0A7D9J690</accession>
<dbReference type="OrthoDB" id="413361at2759"/>
<evidence type="ECO:0000313" key="2">
    <source>
        <dbReference type="EMBL" id="CAB4022679.1"/>
    </source>
</evidence>
<evidence type="ECO:0000313" key="3">
    <source>
        <dbReference type="Proteomes" id="UP001152795"/>
    </source>
</evidence>
<name>A0A7D9J690_PARCT</name>
<feature type="domain" description="Retroviral polymerase SH3-like" evidence="1">
    <location>
        <begin position="1"/>
        <end position="38"/>
    </location>
</feature>
<reference evidence="2" key="1">
    <citation type="submission" date="2020-04" db="EMBL/GenBank/DDBJ databases">
        <authorList>
            <person name="Alioto T."/>
            <person name="Alioto T."/>
            <person name="Gomez Garrido J."/>
        </authorList>
    </citation>
    <scope>NUCLEOTIDE SEQUENCE</scope>
    <source>
        <strain evidence="2">A484AB</strain>
    </source>
</reference>
<keyword evidence="3" id="KW-1185">Reference proteome</keyword>
<gene>
    <name evidence="2" type="ORF">PACLA_8A071897</name>
</gene>
<dbReference type="AlphaFoldDB" id="A0A7D9J690"/>